<comment type="caution">
    <text evidence="1">The sequence shown here is derived from an EMBL/GenBank/DDBJ whole genome shotgun (WGS) entry which is preliminary data.</text>
</comment>
<reference evidence="1 2" key="1">
    <citation type="journal article" date="2016" name="Nat. Commun.">
        <title>Thousands of microbial genomes shed light on interconnected biogeochemical processes in an aquifer system.</title>
        <authorList>
            <person name="Anantharaman K."/>
            <person name="Brown C.T."/>
            <person name="Hug L.A."/>
            <person name="Sharon I."/>
            <person name="Castelle C.J."/>
            <person name="Probst A.J."/>
            <person name="Thomas B.C."/>
            <person name="Singh A."/>
            <person name="Wilkins M.J."/>
            <person name="Karaoz U."/>
            <person name="Brodie E.L."/>
            <person name="Williams K.H."/>
            <person name="Hubbard S.S."/>
            <person name="Banfield J.F."/>
        </authorList>
    </citation>
    <scope>NUCLEOTIDE SEQUENCE [LARGE SCALE GENOMIC DNA]</scope>
</reference>
<dbReference type="Proteomes" id="UP000176952">
    <property type="component" value="Unassembled WGS sequence"/>
</dbReference>
<dbReference type="EMBL" id="MHKD01000004">
    <property type="protein sequence ID" value="OGY85139.1"/>
    <property type="molecule type" value="Genomic_DNA"/>
</dbReference>
<dbReference type="AlphaFoldDB" id="A0A1G2B961"/>
<name>A0A1G2B961_9BACT</name>
<proteinExistence type="predicted"/>
<gene>
    <name evidence="1" type="ORF">A3F54_04410</name>
</gene>
<accession>A0A1G2B961</accession>
<evidence type="ECO:0000313" key="2">
    <source>
        <dbReference type="Proteomes" id="UP000176952"/>
    </source>
</evidence>
<organism evidence="1 2">
    <name type="scientific">Candidatus Kerfeldbacteria bacterium RIFCSPHIGHO2_12_FULL_48_17</name>
    <dbReference type="NCBI Taxonomy" id="1798542"/>
    <lineage>
        <taxon>Bacteria</taxon>
        <taxon>Candidatus Kerfeldiibacteriota</taxon>
    </lineage>
</organism>
<evidence type="ECO:0000313" key="1">
    <source>
        <dbReference type="EMBL" id="OGY85139.1"/>
    </source>
</evidence>
<sequence length="404" mass="45878">MFDYQNEAHLLRRIQLLRSRVIRRSLLQDVAVNSTQQALMRGVAVVQRLLVELPVINARAAAIEPGFSRAHIARLYANALILCSGVGVFTPAERFIGLVAGPLHKMGLAITDRYHEKDRLVGYAEVSGLLVSDCFYGCGLGNHAERDLIAYAIAAQTHYNAKSFPPDARRRVPPYDDVFSGLPFWIVWIPRWCNRLECVGPGFVVRHLLSRAKSLQPGHVDYMKDGFYDSAFALHMVPSLDPAAGHTMVRHLENFRATQVNSSAYGKHDCGVMLDLRERQKERTARIIAATQKPRVFSSPEEEDVLRIFGQFMVMLDGSDGTPGAVSRIFAAFRELPQTTRHAWLAGFLQAMQEYVDWSEQMRERLQAMPAEWLHLPGICDSITDYFRPDPEWCRLLQKYDWTF</sequence>
<protein>
    <submittedName>
        <fullName evidence="1">Uncharacterized protein</fullName>
    </submittedName>
</protein>